<feature type="region of interest" description="Disordered" evidence="1">
    <location>
        <begin position="38"/>
        <end position="80"/>
    </location>
</feature>
<proteinExistence type="predicted"/>
<sequence>MPSSNGFAATAQQRSDTAHPRLWAADAEAIFLVRQEGMGEDRRGRRAANRERREAAVQRTSAAIHSRPAPAPLPHGSTKVGRFFPPGKIIVAPLSTAAENELRRIAT</sequence>
<evidence type="ECO:0000256" key="1">
    <source>
        <dbReference type="SAM" id="MobiDB-lite"/>
    </source>
</evidence>
<reference evidence="3" key="1">
    <citation type="journal article" date="2009" name="Science">
        <title>The B73 maize genome: complexity, diversity, and dynamics.</title>
        <authorList>
            <person name="Schnable P.S."/>
            <person name="Ware D."/>
            <person name="Fulton R.S."/>
            <person name="Stein J.C."/>
            <person name="Wei F."/>
            <person name="Pasternak S."/>
            <person name="Liang C."/>
            <person name="Zhang J."/>
            <person name="Fulton L."/>
            <person name="Graves T.A."/>
            <person name="Minx P."/>
            <person name="Reily A.D."/>
            <person name="Courtney L."/>
            <person name="Kruchowski S.S."/>
            <person name="Tomlinson C."/>
            <person name="Strong C."/>
            <person name="Delehaunty K."/>
            <person name="Fronick C."/>
            <person name="Courtney B."/>
            <person name="Rock S.M."/>
            <person name="Belter E."/>
            <person name="Du F."/>
            <person name="Kim K."/>
            <person name="Abbott R.M."/>
            <person name="Cotton M."/>
            <person name="Levy A."/>
            <person name="Marchetto P."/>
            <person name="Ochoa K."/>
            <person name="Jackson S.M."/>
            <person name="Gillam B."/>
            <person name="Chen W."/>
            <person name="Yan L."/>
            <person name="Higginbotham J."/>
            <person name="Cardenas M."/>
            <person name="Waligorski J."/>
            <person name="Applebaum E."/>
            <person name="Phelps L."/>
            <person name="Falcone J."/>
            <person name="Kanchi K."/>
            <person name="Thane T."/>
            <person name="Scimone A."/>
            <person name="Thane N."/>
            <person name="Henke J."/>
            <person name="Wang T."/>
            <person name="Ruppert J."/>
            <person name="Shah N."/>
            <person name="Rotter K."/>
            <person name="Hodges J."/>
            <person name="Ingenthron E."/>
            <person name="Cordes M."/>
            <person name="Kohlberg S."/>
            <person name="Sgro J."/>
            <person name="Delgado B."/>
            <person name="Mead K."/>
            <person name="Chinwalla A."/>
            <person name="Leonard S."/>
            <person name="Crouse K."/>
            <person name="Collura K."/>
            <person name="Kudrna D."/>
            <person name="Currie J."/>
            <person name="He R."/>
            <person name="Angelova A."/>
            <person name="Rajasekar S."/>
            <person name="Mueller T."/>
            <person name="Lomeli R."/>
            <person name="Scara G."/>
            <person name="Ko A."/>
            <person name="Delaney K."/>
            <person name="Wissotski M."/>
            <person name="Lopez G."/>
            <person name="Campos D."/>
            <person name="Braidotti M."/>
            <person name="Ashley E."/>
            <person name="Golser W."/>
            <person name="Kim H."/>
            <person name="Lee S."/>
            <person name="Lin J."/>
            <person name="Dujmic Z."/>
            <person name="Kim W."/>
            <person name="Talag J."/>
            <person name="Zuccolo A."/>
            <person name="Fan C."/>
            <person name="Sebastian A."/>
            <person name="Kramer M."/>
            <person name="Spiegel L."/>
            <person name="Nascimento L."/>
            <person name="Zutavern T."/>
            <person name="Miller B."/>
            <person name="Ambroise C."/>
            <person name="Muller S."/>
            <person name="Spooner W."/>
            <person name="Narechania A."/>
            <person name="Ren L."/>
            <person name="Wei S."/>
            <person name="Kumari S."/>
            <person name="Faga B."/>
            <person name="Levy M.J."/>
            <person name="McMahan L."/>
            <person name="Van Buren P."/>
            <person name="Vaughn M.W."/>
            <person name="Ying K."/>
            <person name="Yeh C.-T."/>
            <person name="Emrich S.J."/>
            <person name="Jia Y."/>
            <person name="Kalyanaraman A."/>
            <person name="Hsia A.-P."/>
            <person name="Barbazuk W.B."/>
            <person name="Baucom R.S."/>
            <person name="Brutnell T.P."/>
            <person name="Carpita N.C."/>
            <person name="Chaparro C."/>
            <person name="Chia J.-M."/>
            <person name="Deragon J.-M."/>
            <person name="Estill J.C."/>
            <person name="Fu Y."/>
            <person name="Jeddeloh J.A."/>
            <person name="Han Y."/>
            <person name="Lee H."/>
            <person name="Li P."/>
            <person name="Lisch D.R."/>
            <person name="Liu S."/>
            <person name="Liu Z."/>
            <person name="Nagel D.H."/>
            <person name="McCann M.C."/>
            <person name="SanMiguel P."/>
            <person name="Myers A.M."/>
            <person name="Nettleton D."/>
            <person name="Nguyen J."/>
            <person name="Penning B.W."/>
            <person name="Ponnala L."/>
            <person name="Schneider K.L."/>
            <person name="Schwartz D.C."/>
            <person name="Sharma A."/>
            <person name="Soderlund C."/>
            <person name="Springer N.M."/>
            <person name="Sun Q."/>
            <person name="Wang H."/>
            <person name="Waterman M."/>
            <person name="Westerman R."/>
            <person name="Wolfgruber T.K."/>
            <person name="Yang L."/>
            <person name="Yu Y."/>
            <person name="Zhang L."/>
            <person name="Zhou S."/>
            <person name="Zhu Q."/>
            <person name="Bennetzen J.L."/>
            <person name="Dawe R.K."/>
            <person name="Jiang J."/>
            <person name="Jiang N."/>
            <person name="Presting G.G."/>
            <person name="Wessler S.R."/>
            <person name="Aluru S."/>
            <person name="Martienssen R.A."/>
            <person name="Clifton S.W."/>
            <person name="McCombie W.R."/>
            <person name="Wing R.A."/>
            <person name="Wilson R.K."/>
        </authorList>
    </citation>
    <scope>NUCLEOTIDE SEQUENCE [LARGE SCALE GENOMIC DNA]</scope>
    <source>
        <strain evidence="3">cv. B73</strain>
    </source>
</reference>
<dbReference type="GeneID" id="103654177"/>
<evidence type="ECO:0000313" key="3">
    <source>
        <dbReference type="Proteomes" id="UP000007305"/>
    </source>
</evidence>
<protein>
    <submittedName>
        <fullName evidence="2">Uncharacterized protein</fullName>
    </submittedName>
</protein>
<dbReference type="InParanoid" id="A0A804NWX2"/>
<feature type="compositionally biased region" description="Polar residues" evidence="1">
    <location>
        <begin position="1"/>
        <end position="15"/>
    </location>
</feature>
<dbReference type="EnsemblPlants" id="Zm00001eb192460_T002">
    <property type="protein sequence ID" value="Zm00001eb192460_P002"/>
    <property type="gene ID" value="Zm00001eb192460"/>
</dbReference>
<dbReference type="AlphaFoldDB" id="A0A804NWX2"/>
<organism evidence="2 3">
    <name type="scientific">Zea mays</name>
    <name type="common">Maize</name>
    <dbReference type="NCBI Taxonomy" id="4577"/>
    <lineage>
        <taxon>Eukaryota</taxon>
        <taxon>Viridiplantae</taxon>
        <taxon>Streptophyta</taxon>
        <taxon>Embryophyta</taxon>
        <taxon>Tracheophyta</taxon>
        <taxon>Spermatophyta</taxon>
        <taxon>Magnoliopsida</taxon>
        <taxon>Liliopsida</taxon>
        <taxon>Poales</taxon>
        <taxon>Poaceae</taxon>
        <taxon>PACMAD clade</taxon>
        <taxon>Panicoideae</taxon>
        <taxon>Andropogonodae</taxon>
        <taxon>Andropogoneae</taxon>
        <taxon>Tripsacinae</taxon>
        <taxon>Zea</taxon>
    </lineage>
</organism>
<accession>A0A804NWX2</accession>
<keyword evidence="3" id="KW-1185">Reference proteome</keyword>
<dbReference type="Gramene" id="Zm00001eb192460_T002">
    <property type="protein sequence ID" value="Zm00001eb192460_P002"/>
    <property type="gene ID" value="Zm00001eb192460"/>
</dbReference>
<feature type="compositionally biased region" description="Basic and acidic residues" evidence="1">
    <location>
        <begin position="38"/>
        <end position="56"/>
    </location>
</feature>
<evidence type="ECO:0000313" key="2">
    <source>
        <dbReference type="EnsemblPlants" id="Zm00001eb192460_P002"/>
    </source>
</evidence>
<feature type="region of interest" description="Disordered" evidence="1">
    <location>
        <begin position="1"/>
        <end position="20"/>
    </location>
</feature>
<dbReference type="Proteomes" id="UP000007305">
    <property type="component" value="Chromosome 4"/>
</dbReference>
<dbReference type="RefSeq" id="XP_020408321.1">
    <property type="nucleotide sequence ID" value="XM_020552732.2"/>
</dbReference>
<reference evidence="2" key="2">
    <citation type="submission" date="2019-07" db="EMBL/GenBank/DDBJ databases">
        <authorList>
            <person name="Seetharam A."/>
            <person name="Woodhouse M."/>
            <person name="Cannon E."/>
        </authorList>
    </citation>
    <scope>NUCLEOTIDE SEQUENCE [LARGE SCALE GENOMIC DNA]</scope>
    <source>
        <strain evidence="2">cv. B73</strain>
    </source>
</reference>
<reference evidence="2" key="3">
    <citation type="submission" date="2021-05" db="UniProtKB">
        <authorList>
            <consortium name="EnsemblPlants"/>
        </authorList>
    </citation>
    <scope>IDENTIFICATION</scope>
    <source>
        <strain evidence="2">cv. B73</strain>
    </source>
</reference>
<name>A0A804NWX2_MAIZE</name>
<dbReference type="KEGG" id="zma:103654177"/>
<gene>
    <name evidence="2" type="primary">LOC103654177</name>
</gene>